<evidence type="ECO:0000313" key="3">
    <source>
        <dbReference type="Proteomes" id="UP000799423"/>
    </source>
</evidence>
<gene>
    <name evidence="2" type="ORF">T440DRAFT_491028</name>
</gene>
<dbReference type="Pfam" id="PF12697">
    <property type="entry name" value="Abhydrolase_6"/>
    <property type="match status" value="1"/>
</dbReference>
<name>A0A6A7AZC1_9PLEO</name>
<keyword evidence="3" id="KW-1185">Reference proteome</keyword>
<dbReference type="InterPro" id="IPR029058">
    <property type="entry name" value="AB_hydrolase_fold"/>
</dbReference>
<dbReference type="EMBL" id="MU006316">
    <property type="protein sequence ID" value="KAF2848600.1"/>
    <property type="molecule type" value="Genomic_DNA"/>
</dbReference>
<dbReference type="Gene3D" id="3.40.50.1820">
    <property type="entry name" value="alpha/beta hydrolase"/>
    <property type="match status" value="1"/>
</dbReference>
<dbReference type="AlphaFoldDB" id="A0A6A7AZC1"/>
<dbReference type="SUPFAM" id="SSF53474">
    <property type="entry name" value="alpha/beta-Hydrolases"/>
    <property type="match status" value="1"/>
</dbReference>
<feature type="domain" description="AB hydrolase-1" evidence="1">
    <location>
        <begin position="34"/>
        <end position="250"/>
    </location>
</feature>
<dbReference type="Proteomes" id="UP000799423">
    <property type="component" value="Unassembled WGS sequence"/>
</dbReference>
<organism evidence="2 3">
    <name type="scientific">Plenodomus tracheiphilus IPT5</name>
    <dbReference type="NCBI Taxonomy" id="1408161"/>
    <lineage>
        <taxon>Eukaryota</taxon>
        <taxon>Fungi</taxon>
        <taxon>Dikarya</taxon>
        <taxon>Ascomycota</taxon>
        <taxon>Pezizomycotina</taxon>
        <taxon>Dothideomycetes</taxon>
        <taxon>Pleosporomycetidae</taxon>
        <taxon>Pleosporales</taxon>
        <taxon>Pleosporineae</taxon>
        <taxon>Leptosphaeriaceae</taxon>
        <taxon>Plenodomus</taxon>
    </lineage>
</organism>
<evidence type="ECO:0000313" key="2">
    <source>
        <dbReference type="EMBL" id="KAF2848600.1"/>
    </source>
</evidence>
<reference evidence="2" key="1">
    <citation type="submission" date="2020-01" db="EMBL/GenBank/DDBJ databases">
        <authorList>
            <consortium name="DOE Joint Genome Institute"/>
            <person name="Haridas S."/>
            <person name="Albert R."/>
            <person name="Binder M."/>
            <person name="Bloem J."/>
            <person name="Labutti K."/>
            <person name="Salamov A."/>
            <person name="Andreopoulos B."/>
            <person name="Baker S.E."/>
            <person name="Barry K."/>
            <person name="Bills G."/>
            <person name="Bluhm B.H."/>
            <person name="Cannon C."/>
            <person name="Castanera R."/>
            <person name="Culley D.E."/>
            <person name="Daum C."/>
            <person name="Ezra D."/>
            <person name="Gonzalez J.B."/>
            <person name="Henrissat B."/>
            <person name="Kuo A."/>
            <person name="Liang C."/>
            <person name="Lipzen A."/>
            <person name="Lutzoni F."/>
            <person name="Magnuson J."/>
            <person name="Mondo S."/>
            <person name="Nolan M."/>
            <person name="Ohm R."/>
            <person name="Pangilinan J."/>
            <person name="Park H.-J."/>
            <person name="Ramirez L."/>
            <person name="Alfaro M."/>
            <person name="Sun H."/>
            <person name="Tritt A."/>
            <person name="Yoshinaga Y."/>
            <person name="Zwiers L.-H."/>
            <person name="Turgeon B.G."/>
            <person name="Goodwin S.B."/>
            <person name="Spatafora J.W."/>
            <person name="Crous P.W."/>
            <person name="Grigoriev I.V."/>
        </authorList>
    </citation>
    <scope>NUCLEOTIDE SEQUENCE</scope>
    <source>
        <strain evidence="2">IPT5</strain>
    </source>
</reference>
<dbReference type="OrthoDB" id="5371334at2759"/>
<protein>
    <recommendedName>
        <fullName evidence="1">AB hydrolase-1 domain-containing protein</fullName>
    </recommendedName>
</protein>
<accession>A0A6A7AZC1</accession>
<dbReference type="InterPro" id="IPR000073">
    <property type="entry name" value="AB_hydrolase_1"/>
</dbReference>
<sequence length="314" mass="34294">MTSFKLALANNGVVTGMCSMPDTITTEPGSRPLVVAIHGGCYDHRYFDATPETSALLTSNALGVPFVAIDRPSYGGTTSLLPLSKDENFIEQTGLWLHQYILPTIWSEFGEPNKCDCIVLLSHSMGVMGATIAASLHARDNKPLYPLGGLIASGMGDKTIPQPPANYPLFNTYSYFLPPEAKDKAMFKPGTVSTSVLEQTERLNGPTPILEVSGCFTDTWLPNWKQKWAPHVVVPVMFALVDDDPYFIVNEDELSTCTKAFVTSSCVDGSLVRGAPHCIELSHWSRGWYARCFGFALECSTGFLHSRSSTEIIV</sequence>
<proteinExistence type="predicted"/>
<evidence type="ECO:0000259" key="1">
    <source>
        <dbReference type="Pfam" id="PF12697"/>
    </source>
</evidence>